<dbReference type="Proteomes" id="UP001148737">
    <property type="component" value="Unassembled WGS sequence"/>
</dbReference>
<comment type="caution">
    <text evidence="1">The sequence shown here is derived from an EMBL/GenBank/DDBJ whole genome shotgun (WGS) entry which is preliminary data.</text>
</comment>
<evidence type="ECO:0000313" key="2">
    <source>
        <dbReference type="Proteomes" id="UP001148737"/>
    </source>
</evidence>
<evidence type="ECO:0000313" key="1">
    <source>
        <dbReference type="EMBL" id="KAJ3483176.1"/>
    </source>
</evidence>
<proteinExistence type="predicted"/>
<protein>
    <submittedName>
        <fullName evidence="1">Uncharacterized protein</fullName>
    </submittedName>
</protein>
<accession>A0ACC1QM19</accession>
<dbReference type="EMBL" id="JANAKD010001117">
    <property type="protein sequence ID" value="KAJ3483176.1"/>
    <property type="molecule type" value="Genomic_DNA"/>
</dbReference>
<organism evidence="1 2">
    <name type="scientific">Lecanicillium saksenae</name>
    <dbReference type="NCBI Taxonomy" id="468837"/>
    <lineage>
        <taxon>Eukaryota</taxon>
        <taxon>Fungi</taxon>
        <taxon>Dikarya</taxon>
        <taxon>Ascomycota</taxon>
        <taxon>Pezizomycotina</taxon>
        <taxon>Sordariomycetes</taxon>
        <taxon>Hypocreomycetidae</taxon>
        <taxon>Hypocreales</taxon>
        <taxon>Cordycipitaceae</taxon>
        <taxon>Lecanicillium</taxon>
    </lineage>
</organism>
<keyword evidence="2" id="KW-1185">Reference proteome</keyword>
<name>A0ACC1QM19_9HYPO</name>
<gene>
    <name evidence="1" type="ORF">NLG97_g7365</name>
</gene>
<reference evidence="1" key="1">
    <citation type="submission" date="2022-07" db="EMBL/GenBank/DDBJ databases">
        <title>Genome Sequence of Lecanicillium saksenae.</title>
        <authorList>
            <person name="Buettner E."/>
        </authorList>
    </citation>
    <scope>NUCLEOTIDE SEQUENCE</scope>
    <source>
        <strain evidence="1">VT-O1</strain>
    </source>
</reference>
<sequence>MAPARSVLAVALAALLGGVSQASYTEQPACPKPFTPFQCAGCVGSKDGKNPFDFRSSADQSTMTVAKCTSICKGNSYRYAALTYYGVCYCGNIEGGQQVHVNQCNYKCSGDSSESCGGANAFSVWEDPTFSKGVEEIATTDYESQGCYTDKTGAGRTLGHPFNVPGLTPDKCISACKGQGYAYAGVEYGGECWCDSNINPKATKAAPRLAAVASVSTFTTPRA</sequence>